<sequence>MRKRLTAALSYNQHIILIWVFITAVICSCNTKSGAPEGYVCIRLAANPTTLDPAFIVDVQGGAIAAKIYNGLIRLDADMNVVPDVAVSWQISPDALKYTFQLRRDVRFHNGKPLTAADAAFSFTRILSPETNSPNAWALKKLDGAEEFLKGKTPALHAINTPDNYTIEITLKEPFEPFLKMLSMPAAYIIPARTRGEPAKNIIGTGPFIVSSWEPDRELVLRKNDAYFDRPAKIQGIYYKVIPEDLTAVTEFMLGNVDVLDITAASFSMFTKDTKYKAMLHSGPSLNVYYLGFNTSRPPLSNPLLRRAIAHAIDRRKILATYFQNRGSYAVSPIPDALKKYTLADSYPFDREKAKELLKESLQSGPPTKLQFYVTAAQDAVDMAEIIVSYLKDAGIEAEIRTLEWSAYKAAINKGDTDMFWLGWLADYPDGENFLYPLYHSSNFGAGGNRTRYKNAEVDKLIETARVTTNGTEREALYKTAEEQILKDAPAVYFWQNRSFTAVAPRVKNFHVYPIYNIDKGNLMEIQNP</sequence>
<protein>
    <submittedName>
        <fullName evidence="5">Peptide ABC transporter substrate-binding protein</fullName>
    </submittedName>
</protein>
<dbReference type="InterPro" id="IPR030678">
    <property type="entry name" value="Peptide/Ni-bd"/>
</dbReference>
<keyword evidence="3" id="KW-0732">Signal</keyword>
<dbReference type="PANTHER" id="PTHR30290:SF9">
    <property type="entry name" value="OLIGOPEPTIDE-BINDING PROTEIN APPA"/>
    <property type="match status" value="1"/>
</dbReference>
<comment type="caution">
    <text evidence="5">The sequence shown here is derived from an EMBL/GenBank/DDBJ whole genome shotgun (WGS) entry which is preliminary data.</text>
</comment>
<reference evidence="5 6" key="1">
    <citation type="submission" date="2015-11" db="EMBL/GenBank/DDBJ databases">
        <authorList>
            <person name="Lin W."/>
        </authorList>
    </citation>
    <scope>NUCLEOTIDE SEQUENCE [LARGE SCALE GENOMIC DNA]</scope>
    <source>
        <strain evidence="5 6">HCH-1</strain>
    </source>
</reference>
<dbReference type="InterPro" id="IPR039424">
    <property type="entry name" value="SBP_5"/>
</dbReference>
<dbReference type="Gene3D" id="3.10.105.10">
    <property type="entry name" value="Dipeptide-binding Protein, Domain 3"/>
    <property type="match status" value="1"/>
</dbReference>
<dbReference type="PROSITE" id="PS51257">
    <property type="entry name" value="PROKAR_LIPOPROTEIN"/>
    <property type="match status" value="1"/>
</dbReference>
<keyword evidence="2" id="KW-0813">Transport</keyword>
<evidence type="ECO:0000256" key="2">
    <source>
        <dbReference type="ARBA" id="ARBA00022448"/>
    </source>
</evidence>
<feature type="domain" description="Solute-binding protein family 5" evidence="4">
    <location>
        <begin position="80"/>
        <end position="445"/>
    </location>
</feature>
<evidence type="ECO:0000256" key="1">
    <source>
        <dbReference type="ARBA" id="ARBA00005695"/>
    </source>
</evidence>
<dbReference type="Gene3D" id="3.90.76.10">
    <property type="entry name" value="Dipeptide-binding Protein, Domain 1"/>
    <property type="match status" value="1"/>
</dbReference>
<accession>A0ABR5SH07</accession>
<dbReference type="Gene3D" id="3.40.190.10">
    <property type="entry name" value="Periplasmic binding protein-like II"/>
    <property type="match status" value="1"/>
</dbReference>
<dbReference type="SUPFAM" id="SSF53850">
    <property type="entry name" value="Periplasmic binding protein-like II"/>
    <property type="match status" value="1"/>
</dbReference>
<evidence type="ECO:0000256" key="3">
    <source>
        <dbReference type="ARBA" id="ARBA00022729"/>
    </source>
</evidence>
<name>A0ABR5SH07_9BACT</name>
<dbReference type="CDD" id="cd00995">
    <property type="entry name" value="PBP2_NikA_DppA_OppA_like"/>
    <property type="match status" value="1"/>
</dbReference>
<keyword evidence="6" id="KW-1185">Reference proteome</keyword>
<dbReference type="PANTHER" id="PTHR30290">
    <property type="entry name" value="PERIPLASMIC BINDING COMPONENT OF ABC TRANSPORTER"/>
    <property type="match status" value="1"/>
</dbReference>
<dbReference type="Pfam" id="PF00496">
    <property type="entry name" value="SBP_bac_5"/>
    <property type="match status" value="1"/>
</dbReference>
<evidence type="ECO:0000313" key="6">
    <source>
        <dbReference type="Proteomes" id="UP000060487"/>
    </source>
</evidence>
<dbReference type="RefSeq" id="WP_085052123.1">
    <property type="nucleotide sequence ID" value="NZ_LNQR01000056.1"/>
</dbReference>
<proteinExistence type="inferred from homology"/>
<comment type="similarity">
    <text evidence="1">Belongs to the bacterial solute-binding protein 5 family.</text>
</comment>
<organism evidence="5 6">
    <name type="scientific">Candidatus Magnetominusculus xianensis</name>
    <dbReference type="NCBI Taxonomy" id="1748249"/>
    <lineage>
        <taxon>Bacteria</taxon>
        <taxon>Pseudomonadati</taxon>
        <taxon>Nitrospirota</taxon>
        <taxon>Nitrospiria</taxon>
        <taxon>Nitrospirales</taxon>
        <taxon>Nitrospiraceae</taxon>
        <taxon>Candidatus Magnetominusculus</taxon>
    </lineage>
</organism>
<dbReference type="Proteomes" id="UP000060487">
    <property type="component" value="Unassembled WGS sequence"/>
</dbReference>
<dbReference type="InterPro" id="IPR000914">
    <property type="entry name" value="SBP_5_dom"/>
</dbReference>
<evidence type="ECO:0000259" key="4">
    <source>
        <dbReference type="Pfam" id="PF00496"/>
    </source>
</evidence>
<dbReference type="PIRSF" id="PIRSF002741">
    <property type="entry name" value="MppA"/>
    <property type="match status" value="1"/>
</dbReference>
<evidence type="ECO:0000313" key="5">
    <source>
        <dbReference type="EMBL" id="KWT86778.1"/>
    </source>
</evidence>
<dbReference type="EMBL" id="LNQR01000056">
    <property type="protein sequence ID" value="KWT86778.1"/>
    <property type="molecule type" value="Genomic_DNA"/>
</dbReference>
<gene>
    <name evidence="5" type="ORF">ASN18_1501</name>
</gene>